<feature type="compositionally biased region" description="Basic and acidic residues" evidence="1">
    <location>
        <begin position="837"/>
        <end position="849"/>
    </location>
</feature>
<feature type="compositionally biased region" description="Polar residues" evidence="1">
    <location>
        <begin position="13"/>
        <end position="33"/>
    </location>
</feature>
<evidence type="ECO:0000313" key="2">
    <source>
        <dbReference type="EMBL" id="KAK0637115.1"/>
    </source>
</evidence>
<protein>
    <submittedName>
        <fullName evidence="2">Uncharacterized protein</fullName>
    </submittedName>
</protein>
<organism evidence="2 3">
    <name type="scientific">Bombardia bombarda</name>
    <dbReference type="NCBI Taxonomy" id="252184"/>
    <lineage>
        <taxon>Eukaryota</taxon>
        <taxon>Fungi</taxon>
        <taxon>Dikarya</taxon>
        <taxon>Ascomycota</taxon>
        <taxon>Pezizomycotina</taxon>
        <taxon>Sordariomycetes</taxon>
        <taxon>Sordariomycetidae</taxon>
        <taxon>Sordariales</taxon>
        <taxon>Lasiosphaeriaceae</taxon>
        <taxon>Bombardia</taxon>
    </lineage>
</organism>
<comment type="caution">
    <text evidence="2">The sequence shown here is derived from an EMBL/GenBank/DDBJ whole genome shotgun (WGS) entry which is preliminary data.</text>
</comment>
<feature type="region of interest" description="Disordered" evidence="1">
    <location>
        <begin position="118"/>
        <end position="200"/>
    </location>
</feature>
<reference evidence="2" key="1">
    <citation type="submission" date="2023-06" db="EMBL/GenBank/DDBJ databases">
        <title>Genome-scale phylogeny and comparative genomics of the fungal order Sordariales.</title>
        <authorList>
            <consortium name="Lawrence Berkeley National Laboratory"/>
            <person name="Hensen N."/>
            <person name="Bonometti L."/>
            <person name="Westerberg I."/>
            <person name="Brannstrom I.O."/>
            <person name="Guillou S."/>
            <person name="Cros-Aarteil S."/>
            <person name="Calhoun S."/>
            <person name="Haridas S."/>
            <person name="Kuo A."/>
            <person name="Mondo S."/>
            <person name="Pangilinan J."/>
            <person name="Riley R."/>
            <person name="LaButti K."/>
            <person name="Andreopoulos B."/>
            <person name="Lipzen A."/>
            <person name="Chen C."/>
            <person name="Yanf M."/>
            <person name="Daum C."/>
            <person name="Ng V."/>
            <person name="Clum A."/>
            <person name="Steindorff A."/>
            <person name="Ohm R."/>
            <person name="Martin F."/>
            <person name="Silar P."/>
            <person name="Natvig D."/>
            <person name="Lalanne C."/>
            <person name="Gautier V."/>
            <person name="Ament-velasquez S.L."/>
            <person name="Kruys A."/>
            <person name="Hutchinson M.I."/>
            <person name="Powell A.J."/>
            <person name="Barry K."/>
            <person name="Miller A.N."/>
            <person name="Grigoriev I.V."/>
            <person name="Debuchy R."/>
            <person name="Gladieux P."/>
            <person name="Thoren M.H."/>
            <person name="Johannesson H."/>
        </authorList>
    </citation>
    <scope>NUCLEOTIDE SEQUENCE</scope>
    <source>
        <strain evidence="2">SMH3391-2</strain>
    </source>
</reference>
<evidence type="ECO:0000256" key="1">
    <source>
        <dbReference type="SAM" id="MobiDB-lite"/>
    </source>
</evidence>
<feature type="region of interest" description="Disordered" evidence="1">
    <location>
        <begin position="836"/>
        <end position="1111"/>
    </location>
</feature>
<feature type="compositionally biased region" description="Pro residues" evidence="1">
    <location>
        <begin position="940"/>
        <end position="949"/>
    </location>
</feature>
<feature type="region of interest" description="Disordered" evidence="1">
    <location>
        <begin position="218"/>
        <end position="293"/>
    </location>
</feature>
<feature type="compositionally biased region" description="Acidic residues" evidence="1">
    <location>
        <begin position="230"/>
        <end position="239"/>
    </location>
</feature>
<feature type="compositionally biased region" description="Polar residues" evidence="1">
    <location>
        <begin position="1187"/>
        <end position="1213"/>
    </location>
</feature>
<keyword evidence="3" id="KW-1185">Reference proteome</keyword>
<feature type="compositionally biased region" description="Polar residues" evidence="1">
    <location>
        <begin position="653"/>
        <end position="674"/>
    </location>
</feature>
<dbReference type="AlphaFoldDB" id="A0AA40CG87"/>
<feature type="compositionally biased region" description="Basic and acidic residues" evidence="1">
    <location>
        <begin position="584"/>
        <end position="605"/>
    </location>
</feature>
<feature type="compositionally biased region" description="Polar residues" evidence="1">
    <location>
        <begin position="513"/>
        <end position="526"/>
    </location>
</feature>
<feature type="region of interest" description="Disordered" evidence="1">
    <location>
        <begin position="584"/>
        <end position="824"/>
    </location>
</feature>
<feature type="region of interest" description="Disordered" evidence="1">
    <location>
        <begin position="1149"/>
        <end position="1233"/>
    </location>
</feature>
<feature type="compositionally biased region" description="Low complexity" evidence="1">
    <location>
        <begin position="1060"/>
        <end position="1073"/>
    </location>
</feature>
<accession>A0AA40CG87</accession>
<name>A0AA40CG87_9PEZI</name>
<feature type="compositionally biased region" description="Basic and acidic residues" evidence="1">
    <location>
        <begin position="859"/>
        <end position="885"/>
    </location>
</feature>
<feature type="compositionally biased region" description="Basic and acidic residues" evidence="1">
    <location>
        <begin position="412"/>
        <end position="426"/>
    </location>
</feature>
<feature type="compositionally biased region" description="Polar residues" evidence="1">
    <location>
        <begin position="67"/>
        <end position="77"/>
    </location>
</feature>
<dbReference type="Proteomes" id="UP001174934">
    <property type="component" value="Unassembled WGS sequence"/>
</dbReference>
<feature type="compositionally biased region" description="Polar residues" evidence="1">
    <location>
        <begin position="792"/>
        <end position="807"/>
    </location>
</feature>
<feature type="compositionally biased region" description="Polar residues" evidence="1">
    <location>
        <begin position="732"/>
        <end position="743"/>
    </location>
</feature>
<feature type="compositionally biased region" description="Polar residues" evidence="1">
    <location>
        <begin position="1224"/>
        <end position="1233"/>
    </location>
</feature>
<feature type="region of interest" description="Disordered" evidence="1">
    <location>
        <begin position="67"/>
        <end position="104"/>
    </location>
</feature>
<feature type="region of interest" description="Disordered" evidence="1">
    <location>
        <begin position="1"/>
        <end position="50"/>
    </location>
</feature>
<feature type="compositionally biased region" description="Polar residues" evidence="1">
    <location>
        <begin position="449"/>
        <end position="459"/>
    </location>
</feature>
<feature type="compositionally biased region" description="Low complexity" evidence="1">
    <location>
        <begin position="121"/>
        <end position="151"/>
    </location>
</feature>
<sequence>MATELPKERSDEATVTSEAEPTIKIDTTSQNVDLDQPHVNGDSASPATDEIENKHISDIVDDLVNSSEVSISGGSDNEATKTSESSLKDDEKGHGRTSSTVKKPISFKAINVNKTFLTTKAAAPSAPSRPSDKASTVAGSASSASGSLTASRPRLVAKTGTGLVTKSSSGANGGKAGSAPDPSVVWNKNKPVPVPEPKKYTDEELKKYGIHMATRLAPDDTTKGHANWADIDDDDEDWAPETITWTDGTKVAIPHTEEHPPAPEPQPQPPAAPEPAPRPVGKEAPIVEKPISPIPVPSPIVKPYVLGSGKGLVLKGATEKPTLVAKPPTLPTPVKSPWAPIPKVDKASPIVMDLPNNTGAKYTPRNAHIPSHNTGPPPKEIAADDFSRAPWRDGAASGNRELFNSQSGRYEPVQDRRSSLRPDPQHGRQPALLQRSLHEQQGPAEPSAAFQTSRSSEQHASYGRRRGSSNASGGSGNYLQRMKGYDQPLPSPELLIARRESMTGGSDGPASPRNFSPSGSRHSQGWQARASPVSVHASPYQQNAQLADGRGIIPPVHPPPVPITEEDYELQKRLMRERRELAMKRRLEEEAREEKERKERIRLKLEALGPPLESKSAKKAALKDQPTTPTPTQIQPRENSTSQRSDQADGQKADSTQAATSEASQKAASLSSEADAQPLPSPDTVESSSEPQGSTHSHPWPSTAKQPPRYPVASWGTQPSAAANNVWGAPNNDRSLGNGTFTVVSDLGPSKVPNKAGPGPIAPPNSTRSALASPTDAPGSITSRQPPIAPPKQTSRVEQASTTGTGSNEREAKQNAWASAVRLNDDAFREALNAQYSERERRLKKEGRSLTDIQPAIKDTWRPTKVDETGSRTEAARKQALEIGKENPWAAGSETKPSPSQKGPSNSSANSSEYGQRTQGTAPIRDSTSTSIPGSASGVPPSPSPPPPDMVGHPAFDGDVTHPQVSLPRPQPVVRLPPTTTTTDAGPMALAAPGSSKHQGPSFAWATTGAYKEHEGAPVPGSASRTSQPKPDSAWQSRIDTLLNRGKPYSPPNPPAWILSIASSSEPDSSTTSKDMAEECFEEQEMGSLPPVRLPNKTPDHAWNPTPAPKALPRKLFTTVSSAEAITFPPDMSGSGPVWRVSLPGHDSKAIVVPYGRSRSNPRRGGARGGRQHPPTAPHRQGKGRDASSSYSTDQQGSGASGSNNLAPQSRPSRGNYRGRDSWSRNVSAPIQT</sequence>
<proteinExistence type="predicted"/>
<feature type="compositionally biased region" description="Low complexity" evidence="1">
    <location>
        <begin position="625"/>
        <end position="636"/>
    </location>
</feature>
<dbReference type="EMBL" id="JAULSR010000001">
    <property type="protein sequence ID" value="KAK0637115.1"/>
    <property type="molecule type" value="Genomic_DNA"/>
</dbReference>
<feature type="compositionally biased region" description="Polar residues" evidence="1">
    <location>
        <begin position="684"/>
        <end position="697"/>
    </location>
</feature>
<gene>
    <name evidence="2" type="ORF">B0T17DRAFT_588063</name>
</gene>
<evidence type="ECO:0000313" key="3">
    <source>
        <dbReference type="Proteomes" id="UP001174934"/>
    </source>
</evidence>
<feature type="compositionally biased region" description="Low complexity" evidence="1">
    <location>
        <begin position="963"/>
        <end position="983"/>
    </location>
</feature>
<feature type="compositionally biased region" description="Polar residues" evidence="1">
    <location>
        <begin position="895"/>
        <end position="930"/>
    </location>
</feature>
<feature type="compositionally biased region" description="Pro residues" evidence="1">
    <location>
        <begin position="262"/>
        <end position="278"/>
    </location>
</feature>
<feature type="compositionally biased region" description="Basic and acidic residues" evidence="1">
    <location>
        <begin position="381"/>
        <end position="391"/>
    </location>
</feature>
<feature type="compositionally biased region" description="Basic and acidic residues" evidence="1">
    <location>
        <begin position="1"/>
        <end position="12"/>
    </location>
</feature>
<feature type="compositionally biased region" description="Polar residues" evidence="1">
    <location>
        <begin position="1023"/>
        <end position="1039"/>
    </location>
</feature>
<feature type="region of interest" description="Disordered" evidence="1">
    <location>
        <begin position="319"/>
        <end position="568"/>
    </location>
</feature>
<feature type="compositionally biased region" description="Basic and acidic residues" evidence="1">
    <location>
        <begin position="78"/>
        <end position="94"/>
    </location>
</feature>